<comment type="subcellular location">
    <subcellularLocation>
        <location evidence="1 8">Cytoplasm</location>
    </subcellularLocation>
</comment>
<evidence type="ECO:0000313" key="11">
    <source>
        <dbReference type="Proteomes" id="UP000824179"/>
    </source>
</evidence>
<dbReference type="NCBIfam" id="TIGR02432">
    <property type="entry name" value="lysidine_TilS_N"/>
    <property type="match status" value="1"/>
</dbReference>
<organism evidence="10 11">
    <name type="scientific">Candidatus Coproplasma stercoripullorum</name>
    <dbReference type="NCBI Taxonomy" id="2840751"/>
    <lineage>
        <taxon>Bacteria</taxon>
        <taxon>Bacillati</taxon>
        <taxon>Bacillota</taxon>
        <taxon>Clostridia</taxon>
        <taxon>Eubacteriales</taxon>
        <taxon>Candidatus Coproplasma</taxon>
    </lineage>
</organism>
<evidence type="ECO:0000256" key="5">
    <source>
        <dbReference type="ARBA" id="ARBA00022741"/>
    </source>
</evidence>
<feature type="binding site" evidence="8">
    <location>
        <begin position="18"/>
        <end position="23"/>
    </location>
    <ligand>
        <name>ATP</name>
        <dbReference type="ChEBI" id="CHEBI:30616"/>
    </ligand>
</feature>
<dbReference type="CDD" id="cd01992">
    <property type="entry name" value="TilS_N"/>
    <property type="match status" value="1"/>
</dbReference>
<evidence type="ECO:0000256" key="3">
    <source>
        <dbReference type="ARBA" id="ARBA00022598"/>
    </source>
</evidence>
<accession>A0A9D1DCZ6</accession>
<evidence type="ECO:0000256" key="6">
    <source>
        <dbReference type="ARBA" id="ARBA00022840"/>
    </source>
</evidence>
<dbReference type="HAMAP" id="MF_01161">
    <property type="entry name" value="tRNA_Ile_lys_synt"/>
    <property type="match status" value="1"/>
</dbReference>
<dbReference type="Proteomes" id="UP000824179">
    <property type="component" value="Unassembled WGS sequence"/>
</dbReference>
<keyword evidence="2 8" id="KW-0963">Cytoplasm</keyword>
<evidence type="ECO:0000256" key="7">
    <source>
        <dbReference type="ARBA" id="ARBA00048539"/>
    </source>
</evidence>
<dbReference type="GO" id="GO:0005737">
    <property type="term" value="C:cytoplasm"/>
    <property type="evidence" value="ECO:0007669"/>
    <property type="project" value="UniProtKB-SubCell"/>
</dbReference>
<comment type="catalytic activity">
    <reaction evidence="7 8">
        <text>cytidine(34) in tRNA(Ile2) + L-lysine + ATP = lysidine(34) in tRNA(Ile2) + AMP + diphosphate + H(+)</text>
        <dbReference type="Rhea" id="RHEA:43744"/>
        <dbReference type="Rhea" id="RHEA-COMP:10625"/>
        <dbReference type="Rhea" id="RHEA-COMP:10670"/>
        <dbReference type="ChEBI" id="CHEBI:15378"/>
        <dbReference type="ChEBI" id="CHEBI:30616"/>
        <dbReference type="ChEBI" id="CHEBI:32551"/>
        <dbReference type="ChEBI" id="CHEBI:33019"/>
        <dbReference type="ChEBI" id="CHEBI:82748"/>
        <dbReference type="ChEBI" id="CHEBI:83665"/>
        <dbReference type="ChEBI" id="CHEBI:456215"/>
        <dbReference type="EC" id="6.3.4.19"/>
    </reaction>
</comment>
<dbReference type="AlphaFoldDB" id="A0A9D1DCZ6"/>
<evidence type="ECO:0000313" key="10">
    <source>
        <dbReference type="EMBL" id="HIR40050.1"/>
    </source>
</evidence>
<dbReference type="Pfam" id="PF11734">
    <property type="entry name" value="TilS_C"/>
    <property type="match status" value="1"/>
</dbReference>
<dbReference type="InterPro" id="IPR012094">
    <property type="entry name" value="tRNA_Ile_lys_synt"/>
</dbReference>
<dbReference type="EMBL" id="DVHB01000118">
    <property type="protein sequence ID" value="HIR40050.1"/>
    <property type="molecule type" value="Genomic_DNA"/>
</dbReference>
<reference evidence="10" key="1">
    <citation type="submission" date="2020-10" db="EMBL/GenBank/DDBJ databases">
        <authorList>
            <person name="Gilroy R."/>
        </authorList>
    </citation>
    <scope>NUCLEOTIDE SEQUENCE</scope>
    <source>
        <strain evidence="10">ChiW25-3613</strain>
    </source>
</reference>
<dbReference type="GO" id="GO:0005524">
    <property type="term" value="F:ATP binding"/>
    <property type="evidence" value="ECO:0007669"/>
    <property type="project" value="UniProtKB-UniRule"/>
</dbReference>
<reference evidence="10" key="2">
    <citation type="journal article" date="2021" name="PeerJ">
        <title>Extensive microbial diversity within the chicken gut microbiome revealed by metagenomics and culture.</title>
        <authorList>
            <person name="Gilroy R."/>
            <person name="Ravi A."/>
            <person name="Getino M."/>
            <person name="Pursley I."/>
            <person name="Horton D.L."/>
            <person name="Alikhan N.F."/>
            <person name="Baker D."/>
            <person name="Gharbi K."/>
            <person name="Hall N."/>
            <person name="Watson M."/>
            <person name="Adriaenssens E.M."/>
            <person name="Foster-Nyarko E."/>
            <person name="Jarju S."/>
            <person name="Secka A."/>
            <person name="Antonio M."/>
            <person name="Oren A."/>
            <person name="Chaudhuri R.R."/>
            <person name="La Ragione R."/>
            <person name="Hildebrand F."/>
            <person name="Pallen M.J."/>
        </authorList>
    </citation>
    <scope>NUCLEOTIDE SEQUENCE</scope>
    <source>
        <strain evidence="10">ChiW25-3613</strain>
    </source>
</reference>
<dbReference type="EC" id="6.3.4.19" evidence="8"/>
<evidence type="ECO:0000259" key="9">
    <source>
        <dbReference type="SMART" id="SM00977"/>
    </source>
</evidence>
<dbReference type="SUPFAM" id="SSF56037">
    <property type="entry name" value="PheT/TilS domain"/>
    <property type="match status" value="1"/>
</dbReference>
<evidence type="ECO:0000256" key="1">
    <source>
        <dbReference type="ARBA" id="ARBA00004496"/>
    </source>
</evidence>
<feature type="domain" description="Lysidine-tRNA(Ile) synthetase C-terminal" evidence="9">
    <location>
        <begin position="371"/>
        <end position="445"/>
    </location>
</feature>
<dbReference type="SMART" id="SM00977">
    <property type="entry name" value="TilS_C"/>
    <property type="match status" value="1"/>
</dbReference>
<evidence type="ECO:0000256" key="2">
    <source>
        <dbReference type="ARBA" id="ARBA00022490"/>
    </source>
</evidence>
<comment type="function">
    <text evidence="8">Ligates lysine onto the cytidine present at position 34 of the AUA codon-specific tRNA(Ile) that contains the anticodon CAU, in an ATP-dependent manner. Cytidine is converted to lysidine, thus changing the amino acid specificity of the tRNA from methionine to isoleucine.</text>
</comment>
<name>A0A9D1DCZ6_9FIRM</name>
<dbReference type="NCBIfam" id="TIGR02433">
    <property type="entry name" value="lysidine_TilS_C"/>
    <property type="match status" value="1"/>
</dbReference>
<dbReference type="Gene3D" id="3.40.50.620">
    <property type="entry name" value="HUPs"/>
    <property type="match status" value="1"/>
</dbReference>
<dbReference type="InterPro" id="IPR012795">
    <property type="entry name" value="tRNA_Ile_lys_synt_N"/>
</dbReference>
<comment type="domain">
    <text evidence="8">The N-terminal region contains the highly conserved SGGXDS motif, predicted to be a P-loop motif involved in ATP binding.</text>
</comment>
<protein>
    <recommendedName>
        <fullName evidence="8">tRNA(Ile)-lysidine synthase</fullName>
        <ecNumber evidence="8">6.3.4.19</ecNumber>
    </recommendedName>
    <alternativeName>
        <fullName evidence="8">tRNA(Ile)-2-lysyl-cytidine synthase</fullName>
    </alternativeName>
    <alternativeName>
        <fullName evidence="8">tRNA(Ile)-lysidine synthetase</fullName>
    </alternativeName>
</protein>
<dbReference type="Pfam" id="PF01171">
    <property type="entry name" value="ATP_bind_3"/>
    <property type="match status" value="1"/>
</dbReference>
<gene>
    <name evidence="8 10" type="primary">tilS</name>
    <name evidence="10" type="ORF">IAB90_06695</name>
</gene>
<dbReference type="InterPro" id="IPR011063">
    <property type="entry name" value="TilS/TtcA_N"/>
</dbReference>
<comment type="similarity">
    <text evidence="8">Belongs to the tRNA(Ile)-lysidine synthase family.</text>
</comment>
<comment type="caution">
    <text evidence="10">The sequence shown here is derived from an EMBL/GenBank/DDBJ whole genome shotgun (WGS) entry which is preliminary data.</text>
</comment>
<keyword evidence="6 8" id="KW-0067">ATP-binding</keyword>
<dbReference type="PANTHER" id="PTHR43033">
    <property type="entry name" value="TRNA(ILE)-LYSIDINE SYNTHASE-RELATED"/>
    <property type="match status" value="1"/>
</dbReference>
<dbReference type="GO" id="GO:0006400">
    <property type="term" value="P:tRNA modification"/>
    <property type="evidence" value="ECO:0007669"/>
    <property type="project" value="UniProtKB-UniRule"/>
</dbReference>
<dbReference type="InterPro" id="IPR012796">
    <property type="entry name" value="Lysidine-tRNA-synth_C"/>
</dbReference>
<dbReference type="InterPro" id="IPR014729">
    <property type="entry name" value="Rossmann-like_a/b/a_fold"/>
</dbReference>
<proteinExistence type="inferred from homology"/>
<evidence type="ECO:0000256" key="8">
    <source>
        <dbReference type="HAMAP-Rule" id="MF_01161"/>
    </source>
</evidence>
<dbReference type="SUPFAM" id="SSF52402">
    <property type="entry name" value="Adenine nucleotide alpha hydrolases-like"/>
    <property type="match status" value="1"/>
</dbReference>
<keyword evidence="3 8" id="KW-0436">Ligase</keyword>
<dbReference type="GO" id="GO:0032267">
    <property type="term" value="F:tRNA(Ile)-lysidine synthase activity"/>
    <property type="evidence" value="ECO:0007669"/>
    <property type="project" value="UniProtKB-EC"/>
</dbReference>
<sequence>MNVNLQKYTNLKICVAVSGGRDSMALLHYLNAHAAEYNITLTALNCDHGMRGETSARDSAFVAGYCEKAGIPLSSFVAGKKPTSENDARSWRFGCYLKESQNCDCVATAHHLNDNAETVLFNLARGTALAGMEGITDEDFSALAGRPFKLIRPFIACTRTEIDEYIEANSIPYVDDETNFKADYTRNKIRHNVLPALDEAVPGAARAIYRFSRLAAEDEEYLRRKADKLILRREPYGCYILFCGEKVIFRRAAAKIVAAYYGRKDYTSEQLEHLFELQFAENGKKFEFLGLYAFHEDGRVCITDKEVFSAAADGRPYADFLNLMTNKYCGQIAHICRYGDGEDHLDALRKGMPQVPFKALRFDGGKVPASSAVRFMRAGDKFTKFGGGTKNLGDWFTDKKIPVRLRGSIPLLADGNDILIVFGVEISEKVKVDKDTKDDMCAIAADYGKI</sequence>
<keyword evidence="5 8" id="KW-0547">Nucleotide-binding</keyword>
<evidence type="ECO:0000256" key="4">
    <source>
        <dbReference type="ARBA" id="ARBA00022694"/>
    </source>
</evidence>
<keyword evidence="4 8" id="KW-0819">tRNA processing</keyword>
<dbReference type="PANTHER" id="PTHR43033:SF1">
    <property type="entry name" value="TRNA(ILE)-LYSIDINE SYNTHASE-RELATED"/>
    <property type="match status" value="1"/>
</dbReference>